<dbReference type="Pfam" id="PF02367">
    <property type="entry name" value="TsaE"/>
    <property type="match status" value="1"/>
</dbReference>
<dbReference type="SUPFAM" id="SSF52540">
    <property type="entry name" value="P-loop containing nucleoside triphosphate hydrolases"/>
    <property type="match status" value="1"/>
</dbReference>
<keyword evidence="5" id="KW-0819">tRNA processing</keyword>
<evidence type="ECO:0000256" key="2">
    <source>
        <dbReference type="ARBA" id="ARBA00007599"/>
    </source>
</evidence>
<dbReference type="AlphaFoldDB" id="A0A1I0ND13"/>
<evidence type="ECO:0000256" key="1">
    <source>
        <dbReference type="ARBA" id="ARBA00004496"/>
    </source>
</evidence>
<dbReference type="NCBIfam" id="TIGR00150">
    <property type="entry name" value="T6A_YjeE"/>
    <property type="match status" value="1"/>
</dbReference>
<keyword evidence="12" id="KW-1185">Reference proteome</keyword>
<dbReference type="InterPro" id="IPR027417">
    <property type="entry name" value="P-loop_NTPase"/>
</dbReference>
<dbReference type="GO" id="GO:0005524">
    <property type="term" value="F:ATP binding"/>
    <property type="evidence" value="ECO:0007669"/>
    <property type="project" value="UniProtKB-KW"/>
</dbReference>
<keyword evidence="4" id="KW-0963">Cytoplasm</keyword>
<accession>A0A1I0ND13</accession>
<evidence type="ECO:0000256" key="3">
    <source>
        <dbReference type="ARBA" id="ARBA00019010"/>
    </source>
</evidence>
<dbReference type="CDD" id="cd02019">
    <property type="entry name" value="NK"/>
    <property type="match status" value="1"/>
</dbReference>
<keyword evidence="8" id="KW-0067">ATP-binding</keyword>
<evidence type="ECO:0000256" key="6">
    <source>
        <dbReference type="ARBA" id="ARBA00022723"/>
    </source>
</evidence>
<name>A0A1I0ND13_9BACT</name>
<dbReference type="InterPro" id="IPR003442">
    <property type="entry name" value="T6A_TsaE"/>
</dbReference>
<proteinExistence type="inferred from homology"/>
<dbReference type="STRING" id="29529.SAMN04488122_0099"/>
<comment type="similarity">
    <text evidence="2">Belongs to the TsaE family.</text>
</comment>
<comment type="subcellular location">
    <subcellularLocation>
        <location evidence="1">Cytoplasm</location>
    </subcellularLocation>
</comment>
<keyword evidence="6" id="KW-0479">Metal-binding</keyword>
<evidence type="ECO:0000313" key="12">
    <source>
        <dbReference type="Proteomes" id="UP000199310"/>
    </source>
</evidence>
<evidence type="ECO:0000256" key="7">
    <source>
        <dbReference type="ARBA" id="ARBA00022741"/>
    </source>
</evidence>
<dbReference type="GO" id="GO:0046872">
    <property type="term" value="F:metal ion binding"/>
    <property type="evidence" value="ECO:0007669"/>
    <property type="project" value="UniProtKB-KW"/>
</dbReference>
<gene>
    <name evidence="11" type="ORF">SAMN04488122_0099</name>
</gene>
<evidence type="ECO:0000256" key="9">
    <source>
        <dbReference type="ARBA" id="ARBA00022842"/>
    </source>
</evidence>
<evidence type="ECO:0000256" key="10">
    <source>
        <dbReference type="ARBA" id="ARBA00032441"/>
    </source>
</evidence>
<reference evidence="12" key="1">
    <citation type="submission" date="2016-10" db="EMBL/GenBank/DDBJ databases">
        <authorList>
            <person name="Varghese N."/>
            <person name="Submissions S."/>
        </authorList>
    </citation>
    <scope>NUCLEOTIDE SEQUENCE [LARGE SCALE GENOMIC DNA]</scope>
    <source>
        <strain evidence="12">DSM 3695</strain>
    </source>
</reference>
<evidence type="ECO:0000256" key="4">
    <source>
        <dbReference type="ARBA" id="ARBA00022490"/>
    </source>
</evidence>
<evidence type="ECO:0000256" key="8">
    <source>
        <dbReference type="ARBA" id="ARBA00022840"/>
    </source>
</evidence>
<keyword evidence="9" id="KW-0460">Magnesium</keyword>
<dbReference type="RefSeq" id="WP_089896727.1">
    <property type="nucleotide sequence ID" value="NZ_FOJG01000001.1"/>
</dbReference>
<sequence>MQWTFTQDQLPETARQFWDHFADKTVFTLTGPMGAGKTTLVKALCAAKGVQDATASPTFSIINEYAYKDAQGQPRRIFHLDLYRLRDEDDAISAGVEDTLYQDAICFVEWPEIVAHMLPPDTVHLQLEVQPDQKRILRENASSVK</sequence>
<evidence type="ECO:0000256" key="5">
    <source>
        <dbReference type="ARBA" id="ARBA00022694"/>
    </source>
</evidence>
<keyword evidence="7" id="KW-0547">Nucleotide-binding</keyword>
<dbReference type="EMBL" id="FOJG01000001">
    <property type="protein sequence ID" value="SEV99071.1"/>
    <property type="molecule type" value="Genomic_DNA"/>
</dbReference>
<dbReference type="OrthoDB" id="9815896at2"/>
<dbReference type="GO" id="GO:0005737">
    <property type="term" value="C:cytoplasm"/>
    <property type="evidence" value="ECO:0007669"/>
    <property type="project" value="UniProtKB-SubCell"/>
</dbReference>
<dbReference type="Gene3D" id="3.40.50.300">
    <property type="entry name" value="P-loop containing nucleotide triphosphate hydrolases"/>
    <property type="match status" value="1"/>
</dbReference>
<dbReference type="PANTHER" id="PTHR33540:SF2">
    <property type="entry name" value="TRNA THREONYLCARBAMOYLADENOSINE BIOSYNTHESIS PROTEIN TSAE"/>
    <property type="match status" value="1"/>
</dbReference>
<protein>
    <recommendedName>
        <fullName evidence="3">tRNA threonylcarbamoyladenosine biosynthesis protein TsaE</fullName>
    </recommendedName>
    <alternativeName>
        <fullName evidence="10">t(6)A37 threonylcarbamoyladenosine biosynthesis protein TsaE</fullName>
    </alternativeName>
</protein>
<evidence type="ECO:0000313" key="11">
    <source>
        <dbReference type="EMBL" id="SEV99071.1"/>
    </source>
</evidence>
<dbReference type="Proteomes" id="UP000199310">
    <property type="component" value="Unassembled WGS sequence"/>
</dbReference>
<dbReference type="PANTHER" id="PTHR33540">
    <property type="entry name" value="TRNA THREONYLCARBAMOYLADENOSINE BIOSYNTHESIS PROTEIN TSAE"/>
    <property type="match status" value="1"/>
</dbReference>
<dbReference type="GO" id="GO:0002949">
    <property type="term" value="P:tRNA threonylcarbamoyladenosine modification"/>
    <property type="evidence" value="ECO:0007669"/>
    <property type="project" value="InterPro"/>
</dbReference>
<organism evidence="11 12">
    <name type="scientific">Chitinophaga arvensicola</name>
    <dbReference type="NCBI Taxonomy" id="29529"/>
    <lineage>
        <taxon>Bacteria</taxon>
        <taxon>Pseudomonadati</taxon>
        <taxon>Bacteroidota</taxon>
        <taxon>Chitinophagia</taxon>
        <taxon>Chitinophagales</taxon>
        <taxon>Chitinophagaceae</taxon>
        <taxon>Chitinophaga</taxon>
    </lineage>
</organism>